<evidence type="ECO:0000313" key="3">
    <source>
        <dbReference type="EMBL" id="GID51766.1"/>
    </source>
</evidence>
<name>A0ABQ3WZS3_9ACTN</name>
<reference evidence="3 4" key="1">
    <citation type="submission" date="2021-01" db="EMBL/GenBank/DDBJ databases">
        <title>Whole genome shotgun sequence of Actinoplanes couchii NBRC 106145.</title>
        <authorList>
            <person name="Komaki H."/>
            <person name="Tamura T."/>
        </authorList>
    </citation>
    <scope>NUCLEOTIDE SEQUENCE [LARGE SCALE GENOMIC DNA]</scope>
    <source>
        <strain evidence="3 4">NBRC 106145</strain>
    </source>
</reference>
<evidence type="ECO:0000256" key="1">
    <source>
        <dbReference type="SAM" id="Phobius"/>
    </source>
</evidence>
<keyword evidence="1" id="KW-0812">Transmembrane</keyword>
<feature type="transmembrane region" description="Helical" evidence="1">
    <location>
        <begin position="141"/>
        <end position="160"/>
    </location>
</feature>
<comment type="caution">
    <text evidence="3">The sequence shown here is derived from an EMBL/GenBank/DDBJ whole genome shotgun (WGS) entry which is preliminary data.</text>
</comment>
<feature type="transmembrane region" description="Helical" evidence="1">
    <location>
        <begin position="181"/>
        <end position="202"/>
    </location>
</feature>
<feature type="domain" description="DUF6545" evidence="2">
    <location>
        <begin position="246"/>
        <end position="366"/>
    </location>
</feature>
<keyword evidence="1" id="KW-0472">Membrane</keyword>
<keyword evidence="4" id="KW-1185">Reference proteome</keyword>
<keyword evidence="1" id="KW-1133">Transmembrane helix</keyword>
<dbReference type="Proteomes" id="UP000612282">
    <property type="component" value="Unassembled WGS sequence"/>
</dbReference>
<accession>A0ABQ3WZS3</accession>
<dbReference type="RefSeq" id="WP_203792555.1">
    <property type="nucleotide sequence ID" value="NZ_BAAAQE010000090.1"/>
</dbReference>
<gene>
    <name evidence="3" type="ORF">Aco03nite_001700</name>
</gene>
<feature type="transmembrane region" description="Helical" evidence="1">
    <location>
        <begin position="37"/>
        <end position="58"/>
    </location>
</feature>
<protein>
    <recommendedName>
        <fullName evidence="2">DUF6545 domain-containing protein</fullName>
    </recommendedName>
</protein>
<organism evidence="3 4">
    <name type="scientific">Actinoplanes couchii</name>
    <dbReference type="NCBI Taxonomy" id="403638"/>
    <lineage>
        <taxon>Bacteria</taxon>
        <taxon>Bacillati</taxon>
        <taxon>Actinomycetota</taxon>
        <taxon>Actinomycetes</taxon>
        <taxon>Micromonosporales</taxon>
        <taxon>Micromonosporaceae</taxon>
        <taxon>Actinoplanes</taxon>
    </lineage>
</organism>
<dbReference type="InterPro" id="IPR046675">
    <property type="entry name" value="DUF6545"/>
</dbReference>
<dbReference type="InterPro" id="IPR050039">
    <property type="entry name" value="MAB_1171c-like"/>
</dbReference>
<dbReference type="EMBL" id="BOMG01000004">
    <property type="protein sequence ID" value="GID51766.1"/>
    <property type="molecule type" value="Genomic_DNA"/>
</dbReference>
<evidence type="ECO:0000313" key="4">
    <source>
        <dbReference type="Proteomes" id="UP000612282"/>
    </source>
</evidence>
<proteinExistence type="predicted"/>
<feature type="transmembrane region" description="Helical" evidence="1">
    <location>
        <begin position="100"/>
        <end position="121"/>
    </location>
</feature>
<feature type="transmembrane region" description="Helical" evidence="1">
    <location>
        <begin position="222"/>
        <end position="240"/>
    </location>
</feature>
<feature type="transmembrane region" description="Helical" evidence="1">
    <location>
        <begin position="6"/>
        <end position="25"/>
    </location>
</feature>
<evidence type="ECO:0000259" key="2">
    <source>
        <dbReference type="Pfam" id="PF20182"/>
    </source>
</evidence>
<feature type="transmembrane region" description="Helical" evidence="1">
    <location>
        <begin position="70"/>
        <end position="88"/>
    </location>
</feature>
<dbReference type="NCBIfam" id="NF042915">
    <property type="entry name" value="MAB_1171c_fam"/>
    <property type="match status" value="1"/>
</dbReference>
<sequence>MSSVVYPVVALLALIALAYKIPPLIRDPRSATRRALAAMLFFLVWAPTANTPFIYVRIDELLGVPNIARLIAHSGILGFAVSVQLLLLHWTVSDPPRRATWFRVAAVAAGVAAMTVLFVLAPLDVTLTREFTTVYGDAPYMAEYMIVYLGYFVIALTDILRLSWRFAGRTRQPFLRLGLRLVGWGAVFGLAYCAEKAFYIGARNAGWQPIPDAVQEQMSPLLTGPGCVLILIGFTIPAWGPKVRGLYTYHRLHPLWRLLSEATPEIALDPDATRRGAVRDIDYRLVRLVVEIRDGWLALRPWFDARVARESDGDDPDRVQAAVLAAAVRAKARDEKPAEVWTADPRGGDDIAGETAHLLRIARHLRATGPAPREQVVVR</sequence>
<dbReference type="Pfam" id="PF20182">
    <property type="entry name" value="DUF6545"/>
    <property type="match status" value="1"/>
</dbReference>